<evidence type="ECO:0000256" key="2">
    <source>
        <dbReference type="ARBA" id="ARBA00023125"/>
    </source>
</evidence>
<dbReference type="SUPFAM" id="SSF46785">
    <property type="entry name" value="Winged helix' DNA-binding domain"/>
    <property type="match status" value="1"/>
</dbReference>
<dbReference type="GO" id="GO:0003677">
    <property type="term" value="F:DNA binding"/>
    <property type="evidence" value="ECO:0007669"/>
    <property type="project" value="UniProtKB-KW"/>
</dbReference>
<dbReference type="Gene3D" id="1.10.10.10">
    <property type="entry name" value="Winged helix-like DNA-binding domain superfamily/Winged helix DNA-binding domain"/>
    <property type="match status" value="1"/>
</dbReference>
<name>A0A934HYQ4_9CLOT</name>
<dbReference type="AlphaFoldDB" id="A0A934HYQ4"/>
<protein>
    <submittedName>
        <fullName evidence="5">MarR family transcriptional regulator</fullName>
    </submittedName>
</protein>
<gene>
    <name evidence="5" type="ORF">I6U51_08815</name>
</gene>
<organism evidence="5 6">
    <name type="scientific">Clostridium aciditolerans</name>
    <dbReference type="NCBI Taxonomy" id="339861"/>
    <lineage>
        <taxon>Bacteria</taxon>
        <taxon>Bacillati</taxon>
        <taxon>Bacillota</taxon>
        <taxon>Clostridia</taxon>
        <taxon>Eubacteriales</taxon>
        <taxon>Clostridiaceae</taxon>
        <taxon>Clostridium</taxon>
    </lineage>
</organism>
<evidence type="ECO:0000313" key="6">
    <source>
        <dbReference type="Proteomes" id="UP000622687"/>
    </source>
</evidence>
<dbReference type="EMBL" id="JAEEGB010000008">
    <property type="protein sequence ID" value="MBI6872815.1"/>
    <property type="molecule type" value="Genomic_DNA"/>
</dbReference>
<keyword evidence="3" id="KW-0804">Transcription</keyword>
<dbReference type="InterPro" id="IPR036390">
    <property type="entry name" value="WH_DNA-bd_sf"/>
</dbReference>
<evidence type="ECO:0000256" key="1">
    <source>
        <dbReference type="ARBA" id="ARBA00023015"/>
    </source>
</evidence>
<dbReference type="RefSeq" id="WP_211142308.1">
    <property type="nucleotide sequence ID" value="NZ_JAEEGB010000008.1"/>
</dbReference>
<sequence length="145" mass="17257">MKENSTCEVDKLIGYWLKRVYRNMINLHNHKLEKYGFTVSQVSVLAQLWREDGLTQKEIAERLQIKPPSLTGLVDTLVSRGWVLRKEDEKDARIKRLYVTDEGRELRFKSLEVAKEMEDILCKDFTVEEKQLLFCWIKKMYTNLD</sequence>
<accession>A0A934HYQ4</accession>
<keyword evidence="2" id="KW-0238">DNA-binding</keyword>
<dbReference type="PROSITE" id="PS50995">
    <property type="entry name" value="HTH_MARR_2"/>
    <property type="match status" value="1"/>
</dbReference>
<dbReference type="GO" id="GO:0003700">
    <property type="term" value="F:DNA-binding transcription factor activity"/>
    <property type="evidence" value="ECO:0007669"/>
    <property type="project" value="InterPro"/>
</dbReference>
<dbReference type="Pfam" id="PF01047">
    <property type="entry name" value="MarR"/>
    <property type="match status" value="1"/>
</dbReference>
<reference evidence="5" key="1">
    <citation type="submission" date="2020-12" db="EMBL/GenBank/DDBJ databases">
        <title>Clostridium thailandense sp. nov., a novel acetogenic bacterium isolated from peat land soil in Thailand.</title>
        <authorList>
            <person name="Chaikitkaew S."/>
            <person name="Birkeland N.K."/>
        </authorList>
    </citation>
    <scope>NUCLEOTIDE SEQUENCE</scope>
    <source>
        <strain evidence="5">DSM 17425</strain>
    </source>
</reference>
<keyword evidence="6" id="KW-1185">Reference proteome</keyword>
<dbReference type="Proteomes" id="UP000622687">
    <property type="component" value="Unassembled WGS sequence"/>
</dbReference>
<proteinExistence type="predicted"/>
<dbReference type="PANTHER" id="PTHR42756">
    <property type="entry name" value="TRANSCRIPTIONAL REGULATOR, MARR"/>
    <property type="match status" value="1"/>
</dbReference>
<feature type="domain" description="HTH marR-type" evidence="4">
    <location>
        <begin position="10"/>
        <end position="142"/>
    </location>
</feature>
<evidence type="ECO:0000259" key="4">
    <source>
        <dbReference type="PROSITE" id="PS50995"/>
    </source>
</evidence>
<dbReference type="InterPro" id="IPR000835">
    <property type="entry name" value="HTH_MarR-typ"/>
</dbReference>
<dbReference type="PRINTS" id="PR00598">
    <property type="entry name" value="HTHMARR"/>
</dbReference>
<evidence type="ECO:0000256" key="3">
    <source>
        <dbReference type="ARBA" id="ARBA00023163"/>
    </source>
</evidence>
<comment type="caution">
    <text evidence="5">The sequence shown here is derived from an EMBL/GenBank/DDBJ whole genome shotgun (WGS) entry which is preliminary data.</text>
</comment>
<dbReference type="PANTHER" id="PTHR42756:SF1">
    <property type="entry name" value="TRANSCRIPTIONAL REPRESSOR OF EMRAB OPERON"/>
    <property type="match status" value="1"/>
</dbReference>
<evidence type="ECO:0000313" key="5">
    <source>
        <dbReference type="EMBL" id="MBI6872815.1"/>
    </source>
</evidence>
<dbReference type="SMART" id="SM00347">
    <property type="entry name" value="HTH_MARR"/>
    <property type="match status" value="1"/>
</dbReference>
<keyword evidence="1" id="KW-0805">Transcription regulation</keyword>
<dbReference type="InterPro" id="IPR036388">
    <property type="entry name" value="WH-like_DNA-bd_sf"/>
</dbReference>